<accession>A0A2N9IK89</accession>
<name>A0A2N9IK89_FAGSY</name>
<keyword evidence="2" id="KW-0479">Metal-binding</keyword>
<sequence>MSTNEFEFLKIETYVLKVHMNCQGCMHKVRKLLRKVEGVYEVSIDAEEQQVTVTGSVDSAVLINKLGRSGKHAELWSPSSNLTQAKLFNDANDQNQTQNLINGMDPSKNQHMFPTFGRGDDEWRSEWYINQSRGTNTVTGEFDQNLMAAMQNLDLGGEGVIIDGHDKFKNNMIPMHNHAGFYGNDAGFVALGGHELGGYQDISAGLPIYEYNHQSSNMMTNRPVSDYNYPPTDMMNIYM</sequence>
<dbReference type="PANTHER" id="PTHR45868:SF19">
    <property type="entry name" value="HEAVY METAL-ASSOCIATED ISOPRENYLATED PLANT PROTEIN 37"/>
    <property type="match status" value="1"/>
</dbReference>
<dbReference type="AlphaFoldDB" id="A0A2N9IK89"/>
<keyword evidence="1" id="KW-0488">Methylation</keyword>
<keyword evidence="3" id="KW-0449">Lipoprotein</keyword>
<evidence type="ECO:0000313" key="7">
    <source>
        <dbReference type="EMBL" id="SPD24371.1"/>
    </source>
</evidence>
<dbReference type="PANTHER" id="PTHR45868">
    <property type="entry name" value="HEAVY METAL-ASSOCIATED ISOPRENYLATED PLANT PROTEIN 33-RELATED"/>
    <property type="match status" value="1"/>
</dbReference>
<reference evidence="7" key="1">
    <citation type="submission" date="2018-02" db="EMBL/GenBank/DDBJ databases">
        <authorList>
            <person name="Cohen D.B."/>
            <person name="Kent A.D."/>
        </authorList>
    </citation>
    <scope>NUCLEOTIDE SEQUENCE</scope>
</reference>
<evidence type="ECO:0000256" key="1">
    <source>
        <dbReference type="ARBA" id="ARBA00022481"/>
    </source>
</evidence>
<organism evidence="7">
    <name type="scientific">Fagus sylvatica</name>
    <name type="common">Beechnut</name>
    <dbReference type="NCBI Taxonomy" id="28930"/>
    <lineage>
        <taxon>Eukaryota</taxon>
        <taxon>Viridiplantae</taxon>
        <taxon>Streptophyta</taxon>
        <taxon>Embryophyta</taxon>
        <taxon>Tracheophyta</taxon>
        <taxon>Spermatophyta</taxon>
        <taxon>Magnoliopsida</taxon>
        <taxon>eudicotyledons</taxon>
        <taxon>Gunneridae</taxon>
        <taxon>Pentapetalae</taxon>
        <taxon>rosids</taxon>
        <taxon>fabids</taxon>
        <taxon>Fagales</taxon>
        <taxon>Fagaceae</taxon>
        <taxon>Fagus</taxon>
    </lineage>
</organism>
<evidence type="ECO:0000256" key="4">
    <source>
        <dbReference type="ARBA" id="ARBA00023289"/>
    </source>
</evidence>
<evidence type="ECO:0000256" key="3">
    <source>
        <dbReference type="ARBA" id="ARBA00023288"/>
    </source>
</evidence>
<dbReference type="InterPro" id="IPR036163">
    <property type="entry name" value="HMA_dom_sf"/>
</dbReference>
<dbReference type="Gene3D" id="3.30.70.100">
    <property type="match status" value="1"/>
</dbReference>
<dbReference type="InterPro" id="IPR006121">
    <property type="entry name" value="HMA_dom"/>
</dbReference>
<dbReference type="GO" id="GO:0046872">
    <property type="term" value="F:metal ion binding"/>
    <property type="evidence" value="ECO:0007669"/>
    <property type="project" value="UniProtKB-KW"/>
</dbReference>
<evidence type="ECO:0000256" key="5">
    <source>
        <dbReference type="ARBA" id="ARBA00024045"/>
    </source>
</evidence>
<dbReference type="CDD" id="cd00371">
    <property type="entry name" value="HMA"/>
    <property type="match status" value="1"/>
</dbReference>
<keyword evidence="4" id="KW-0636">Prenylation</keyword>
<dbReference type="Pfam" id="PF00403">
    <property type="entry name" value="HMA"/>
    <property type="match status" value="1"/>
</dbReference>
<dbReference type="SUPFAM" id="SSF55008">
    <property type="entry name" value="HMA, heavy metal-associated domain"/>
    <property type="match status" value="1"/>
</dbReference>
<evidence type="ECO:0000259" key="6">
    <source>
        <dbReference type="PROSITE" id="PS50846"/>
    </source>
</evidence>
<dbReference type="EMBL" id="OIVN01005890">
    <property type="protein sequence ID" value="SPD24371.1"/>
    <property type="molecule type" value="Genomic_DNA"/>
</dbReference>
<evidence type="ECO:0000256" key="2">
    <source>
        <dbReference type="ARBA" id="ARBA00022723"/>
    </source>
</evidence>
<protein>
    <recommendedName>
        <fullName evidence="6">HMA domain-containing protein</fullName>
    </recommendedName>
</protein>
<proteinExistence type="inferred from homology"/>
<gene>
    <name evidence="7" type="ORF">FSB_LOCUS52253</name>
</gene>
<dbReference type="FunFam" id="3.30.70.100:FF:000008">
    <property type="entry name" value="Copper transport protein ATOX1"/>
    <property type="match status" value="1"/>
</dbReference>
<comment type="similarity">
    <text evidence="5">Belongs to the HIPP family.</text>
</comment>
<feature type="domain" description="HMA" evidence="6">
    <location>
        <begin position="11"/>
        <end position="74"/>
    </location>
</feature>
<dbReference type="PROSITE" id="PS50846">
    <property type="entry name" value="HMA_2"/>
    <property type="match status" value="1"/>
</dbReference>